<dbReference type="Pfam" id="PF06747">
    <property type="entry name" value="CHCH"/>
    <property type="match status" value="1"/>
</dbReference>
<gene>
    <name evidence="3" type="ORF">D4764_0096780</name>
</gene>
<reference evidence="3 4" key="1">
    <citation type="submission" date="2019-04" db="EMBL/GenBank/DDBJ databases">
        <title>Chromosome genome assembly for Takifugu flavidus.</title>
        <authorList>
            <person name="Xiao S."/>
        </authorList>
    </citation>
    <scope>NUCLEOTIDE SEQUENCE [LARGE SCALE GENOMIC DNA]</scope>
    <source>
        <strain evidence="3">HTHZ2018</strain>
        <tissue evidence="3">Muscle</tissue>
    </source>
</reference>
<dbReference type="InterPro" id="IPR033620">
    <property type="entry name" value="Ribosomal_mS37_met"/>
</dbReference>
<evidence type="ECO:0000256" key="1">
    <source>
        <dbReference type="ARBA" id="ARBA00023157"/>
    </source>
</evidence>
<dbReference type="GO" id="GO:0003723">
    <property type="term" value="F:RNA binding"/>
    <property type="evidence" value="ECO:0007669"/>
    <property type="project" value="TreeGrafter"/>
</dbReference>
<keyword evidence="4" id="KW-1185">Reference proteome</keyword>
<dbReference type="GO" id="GO:0005761">
    <property type="term" value="C:mitochondrial ribosome"/>
    <property type="evidence" value="ECO:0007669"/>
    <property type="project" value="InterPro"/>
</dbReference>
<sequence length="120" mass="13158">MAAQGGGIVFQEKVSRLLARGNGRPVLKPNKKLVLGDSVANRRLGKGEATCITEMSVLMACWKQNNFVDSLCFREMTSFYTCVNKAQAAVKNQSSLQGGRLPPKQVNTLLKRFPNVTSEI</sequence>
<proteinExistence type="predicted"/>
<dbReference type="EMBL" id="RHFK02000334">
    <property type="protein sequence ID" value="TWW54232.1"/>
    <property type="molecule type" value="Genomic_DNA"/>
</dbReference>
<dbReference type="InterPro" id="IPR009069">
    <property type="entry name" value="Cys_alpha_HP_mot_SF"/>
</dbReference>
<dbReference type="Proteomes" id="UP000324091">
    <property type="component" value="Unassembled WGS sequence"/>
</dbReference>
<name>A0A5C6MGN1_9TELE</name>
<dbReference type="SUPFAM" id="SSF47072">
    <property type="entry name" value="Cysteine alpha-hairpin motif"/>
    <property type="match status" value="1"/>
</dbReference>
<dbReference type="GO" id="GO:0032543">
    <property type="term" value="P:mitochondrial translation"/>
    <property type="evidence" value="ECO:0007669"/>
    <property type="project" value="InterPro"/>
</dbReference>
<keyword evidence="1" id="KW-1015">Disulfide bond</keyword>
<dbReference type="InterPro" id="IPR010625">
    <property type="entry name" value="CHCH"/>
</dbReference>
<dbReference type="AlphaFoldDB" id="A0A5C6MGN1"/>
<evidence type="ECO:0000313" key="3">
    <source>
        <dbReference type="EMBL" id="TWW54232.1"/>
    </source>
</evidence>
<feature type="domain" description="CHCH" evidence="2">
    <location>
        <begin position="51"/>
        <end position="85"/>
    </location>
</feature>
<dbReference type="PANTHER" id="PTHR31278:SF2">
    <property type="entry name" value="SMALL RIBOSOMAL SUBUNIT PROTEIN MS37"/>
    <property type="match status" value="1"/>
</dbReference>
<organism evidence="3 4">
    <name type="scientific">Takifugu flavidus</name>
    <name type="common">sansaifugu</name>
    <dbReference type="NCBI Taxonomy" id="433684"/>
    <lineage>
        <taxon>Eukaryota</taxon>
        <taxon>Metazoa</taxon>
        <taxon>Chordata</taxon>
        <taxon>Craniata</taxon>
        <taxon>Vertebrata</taxon>
        <taxon>Euteleostomi</taxon>
        <taxon>Actinopterygii</taxon>
        <taxon>Neopterygii</taxon>
        <taxon>Teleostei</taxon>
        <taxon>Neoteleostei</taxon>
        <taxon>Acanthomorphata</taxon>
        <taxon>Eupercaria</taxon>
        <taxon>Tetraodontiformes</taxon>
        <taxon>Tetradontoidea</taxon>
        <taxon>Tetraodontidae</taxon>
        <taxon>Takifugu</taxon>
    </lineage>
</organism>
<evidence type="ECO:0000313" key="4">
    <source>
        <dbReference type="Proteomes" id="UP000324091"/>
    </source>
</evidence>
<dbReference type="PANTHER" id="PTHR31278">
    <property type="entry name" value="CHCHD1"/>
    <property type="match status" value="1"/>
</dbReference>
<accession>A0A5C6MGN1</accession>
<protein>
    <submittedName>
        <fullName evidence="3">28S ribosomal protein S37</fullName>
    </submittedName>
</protein>
<comment type="caution">
    <text evidence="3">The sequence shown here is derived from an EMBL/GenBank/DDBJ whole genome shotgun (WGS) entry which is preliminary data.</text>
</comment>
<keyword evidence="3" id="KW-0689">Ribosomal protein</keyword>
<evidence type="ECO:0000259" key="2">
    <source>
        <dbReference type="Pfam" id="PF06747"/>
    </source>
</evidence>
<dbReference type="GO" id="GO:0005654">
    <property type="term" value="C:nucleoplasm"/>
    <property type="evidence" value="ECO:0007669"/>
    <property type="project" value="TreeGrafter"/>
</dbReference>
<keyword evidence="3" id="KW-0687">Ribonucleoprotein</keyword>